<keyword evidence="5" id="KW-1185">Reference proteome</keyword>
<evidence type="ECO:0000256" key="2">
    <source>
        <dbReference type="HAMAP-Rule" id="MF_00003"/>
    </source>
</evidence>
<dbReference type="InterPro" id="IPR023799">
    <property type="entry name" value="RbfA_dom_sf"/>
</dbReference>
<feature type="compositionally biased region" description="Acidic residues" evidence="3">
    <location>
        <begin position="121"/>
        <end position="143"/>
    </location>
</feature>
<sequence length="151" mass="16620">MPSHRSLRMAEAIREVVSSAILFEVADPRVSSVTVINVELSRDLRNATILVSIMGSPADQDRSMAGLKHASGFIQSRVAARLQTRFTPAIFFKRDESVKKSIEISRLIDTAIASDRKPESDELETETDAESDAEPESDEPESESDSRPSLS</sequence>
<comment type="subcellular location">
    <subcellularLocation>
        <location evidence="2">Cytoplasm</location>
    </subcellularLocation>
</comment>
<dbReference type="PANTHER" id="PTHR33515:SF1">
    <property type="entry name" value="RIBOSOME-BINDING FACTOR A, CHLOROPLASTIC-RELATED"/>
    <property type="match status" value="1"/>
</dbReference>
<comment type="similarity">
    <text evidence="2">Belongs to the RbfA family.</text>
</comment>
<dbReference type="HOGENOM" id="CLU_089475_6_0_0"/>
<dbReference type="STRING" id="886293.Sinac_5502"/>
<comment type="subunit">
    <text evidence="2">Monomer. Binds 30S ribosomal subunits, but not 50S ribosomal subunits or 70S ribosomes.</text>
</comment>
<dbReference type="AlphaFoldDB" id="L0DJS4"/>
<keyword evidence="2" id="KW-0963">Cytoplasm</keyword>
<proteinExistence type="inferred from homology"/>
<reference evidence="4 5" key="1">
    <citation type="submission" date="2012-02" db="EMBL/GenBank/DDBJ databases">
        <title>Complete sequence of chromosome of Singulisphaera acidiphila DSM 18658.</title>
        <authorList>
            <consortium name="US DOE Joint Genome Institute (JGI-PGF)"/>
            <person name="Lucas S."/>
            <person name="Copeland A."/>
            <person name="Lapidus A."/>
            <person name="Glavina del Rio T."/>
            <person name="Dalin E."/>
            <person name="Tice H."/>
            <person name="Bruce D."/>
            <person name="Goodwin L."/>
            <person name="Pitluck S."/>
            <person name="Peters L."/>
            <person name="Ovchinnikova G."/>
            <person name="Chertkov O."/>
            <person name="Kyrpides N."/>
            <person name="Mavromatis K."/>
            <person name="Ivanova N."/>
            <person name="Brettin T."/>
            <person name="Detter J.C."/>
            <person name="Han C."/>
            <person name="Larimer F."/>
            <person name="Land M."/>
            <person name="Hauser L."/>
            <person name="Markowitz V."/>
            <person name="Cheng J.-F."/>
            <person name="Hugenholtz P."/>
            <person name="Woyke T."/>
            <person name="Wu D."/>
            <person name="Tindall B."/>
            <person name="Pomrenke H."/>
            <person name="Brambilla E."/>
            <person name="Klenk H.-P."/>
            <person name="Eisen J.A."/>
        </authorList>
    </citation>
    <scope>NUCLEOTIDE SEQUENCE [LARGE SCALE GENOMIC DNA]</scope>
    <source>
        <strain evidence="5">ATCC BAA-1392 / DSM 18658 / VKM B-2454 / MOB10</strain>
    </source>
</reference>
<dbReference type="Pfam" id="PF02033">
    <property type="entry name" value="RBFA"/>
    <property type="match status" value="1"/>
</dbReference>
<dbReference type="PANTHER" id="PTHR33515">
    <property type="entry name" value="RIBOSOME-BINDING FACTOR A, CHLOROPLASTIC-RELATED"/>
    <property type="match status" value="1"/>
</dbReference>
<dbReference type="Proteomes" id="UP000010798">
    <property type="component" value="Chromosome"/>
</dbReference>
<accession>L0DJS4</accession>
<organism evidence="4 5">
    <name type="scientific">Singulisphaera acidiphila (strain ATCC BAA-1392 / DSM 18658 / VKM B-2454 / MOB10)</name>
    <dbReference type="NCBI Taxonomy" id="886293"/>
    <lineage>
        <taxon>Bacteria</taxon>
        <taxon>Pseudomonadati</taxon>
        <taxon>Planctomycetota</taxon>
        <taxon>Planctomycetia</taxon>
        <taxon>Isosphaerales</taxon>
        <taxon>Isosphaeraceae</taxon>
        <taxon>Singulisphaera</taxon>
    </lineage>
</organism>
<evidence type="ECO:0000313" key="5">
    <source>
        <dbReference type="Proteomes" id="UP000010798"/>
    </source>
</evidence>
<dbReference type="OrthoDB" id="307788at2"/>
<dbReference type="Gene3D" id="3.30.300.20">
    <property type="match status" value="1"/>
</dbReference>
<keyword evidence="1 2" id="KW-0690">Ribosome biogenesis</keyword>
<evidence type="ECO:0000313" key="4">
    <source>
        <dbReference type="EMBL" id="AGA29644.1"/>
    </source>
</evidence>
<dbReference type="InterPro" id="IPR000238">
    <property type="entry name" value="RbfA"/>
</dbReference>
<gene>
    <name evidence="2" type="primary">rbfA</name>
    <name evidence="4" type="ordered locus">Sinac_5502</name>
</gene>
<dbReference type="EMBL" id="CP003364">
    <property type="protein sequence ID" value="AGA29644.1"/>
    <property type="molecule type" value="Genomic_DNA"/>
</dbReference>
<dbReference type="HAMAP" id="MF_00003">
    <property type="entry name" value="RbfA"/>
    <property type="match status" value="1"/>
</dbReference>
<protein>
    <recommendedName>
        <fullName evidence="2">Ribosome-binding factor A</fullName>
    </recommendedName>
</protein>
<evidence type="ECO:0000256" key="3">
    <source>
        <dbReference type="SAM" id="MobiDB-lite"/>
    </source>
</evidence>
<dbReference type="GO" id="GO:0030490">
    <property type="term" value="P:maturation of SSU-rRNA"/>
    <property type="evidence" value="ECO:0007669"/>
    <property type="project" value="UniProtKB-UniRule"/>
</dbReference>
<feature type="region of interest" description="Disordered" evidence="3">
    <location>
        <begin position="111"/>
        <end position="151"/>
    </location>
</feature>
<dbReference type="eggNOG" id="COG0858">
    <property type="taxonomic scope" value="Bacteria"/>
</dbReference>
<dbReference type="NCBIfam" id="TIGR00082">
    <property type="entry name" value="rbfA"/>
    <property type="match status" value="1"/>
</dbReference>
<dbReference type="SUPFAM" id="SSF89919">
    <property type="entry name" value="Ribosome-binding factor A, RbfA"/>
    <property type="match status" value="1"/>
</dbReference>
<comment type="function">
    <text evidence="2">One of several proteins that assist in the late maturation steps of the functional core of the 30S ribosomal subunit. Associates with free 30S ribosomal subunits (but not with 30S subunits that are part of 70S ribosomes or polysomes). Required for efficient processing of 16S rRNA. May interact with the 5'-terminal helix region of 16S rRNA.</text>
</comment>
<evidence type="ECO:0000256" key="1">
    <source>
        <dbReference type="ARBA" id="ARBA00022517"/>
    </source>
</evidence>
<dbReference type="InterPro" id="IPR015946">
    <property type="entry name" value="KH_dom-like_a/b"/>
</dbReference>
<dbReference type="KEGG" id="saci:Sinac_5502"/>
<dbReference type="RefSeq" id="WP_015248744.1">
    <property type="nucleotide sequence ID" value="NC_019892.1"/>
</dbReference>
<name>L0DJS4_SINAD</name>
<dbReference type="GO" id="GO:0043024">
    <property type="term" value="F:ribosomal small subunit binding"/>
    <property type="evidence" value="ECO:0007669"/>
    <property type="project" value="TreeGrafter"/>
</dbReference>
<dbReference type="GO" id="GO:0005829">
    <property type="term" value="C:cytosol"/>
    <property type="evidence" value="ECO:0007669"/>
    <property type="project" value="TreeGrafter"/>
</dbReference>